<keyword evidence="4" id="KW-0808">Transferase</keyword>
<evidence type="ECO:0000256" key="4">
    <source>
        <dbReference type="ARBA" id="ARBA00022679"/>
    </source>
</evidence>
<keyword evidence="8" id="KW-0472">Membrane</keyword>
<dbReference type="EMBL" id="JAGKQM010000008">
    <property type="protein sequence ID" value="KAH0916454.1"/>
    <property type="molecule type" value="Genomic_DNA"/>
</dbReference>
<comment type="subcellular location">
    <subcellularLocation>
        <location evidence="1">Golgi apparatus</location>
    </subcellularLocation>
</comment>
<gene>
    <name evidence="9" type="ORF">HID58_030900</name>
</gene>
<dbReference type="Gene3D" id="3.40.50.11350">
    <property type="match status" value="1"/>
</dbReference>
<evidence type="ECO:0008006" key="11">
    <source>
        <dbReference type="Google" id="ProtNLM"/>
    </source>
</evidence>
<evidence type="ECO:0000313" key="10">
    <source>
        <dbReference type="Proteomes" id="UP000824890"/>
    </source>
</evidence>
<accession>A0ABQ8CH95</accession>
<keyword evidence="7" id="KW-0961">Cell wall biogenesis/degradation</keyword>
<proteinExistence type="inferred from homology"/>
<dbReference type="Pfam" id="PF03254">
    <property type="entry name" value="XG_FTase"/>
    <property type="match status" value="5"/>
</dbReference>
<reference evidence="9 10" key="1">
    <citation type="submission" date="2021-05" db="EMBL/GenBank/DDBJ databases">
        <title>Genome Assembly of Synthetic Allotetraploid Brassica napus Reveals Homoeologous Exchanges between Subgenomes.</title>
        <authorList>
            <person name="Davis J.T."/>
        </authorList>
    </citation>
    <scope>NUCLEOTIDE SEQUENCE [LARGE SCALE GENOMIC DNA]</scope>
    <source>
        <strain evidence="10">cv. Da-Ae</strain>
        <tissue evidence="9">Seedling</tissue>
    </source>
</reference>
<keyword evidence="3" id="KW-0328">Glycosyltransferase</keyword>
<keyword evidence="8" id="KW-1133">Transmembrane helix</keyword>
<dbReference type="Proteomes" id="UP000824890">
    <property type="component" value="Unassembled WGS sequence"/>
</dbReference>
<evidence type="ECO:0000256" key="6">
    <source>
        <dbReference type="ARBA" id="ARBA00023180"/>
    </source>
</evidence>
<dbReference type="PANTHER" id="PTHR31889:SF56">
    <property type="entry name" value="FUCOSYLTRANSFERASE 9-RELATED"/>
    <property type="match status" value="1"/>
</dbReference>
<protein>
    <recommendedName>
        <fullName evidence="11">Fucosyltransferase</fullName>
    </recommendedName>
</protein>
<evidence type="ECO:0000256" key="7">
    <source>
        <dbReference type="ARBA" id="ARBA00023316"/>
    </source>
</evidence>
<dbReference type="PANTHER" id="PTHR31889">
    <property type="entry name" value="FUCOSYLTRANSFERASE 2-RELATED"/>
    <property type="match status" value="1"/>
</dbReference>
<comment type="similarity">
    <text evidence="2">Belongs to the glycosyltransferase 37 family.</text>
</comment>
<comment type="caution">
    <text evidence="9">The sequence shown here is derived from an EMBL/GenBank/DDBJ whole genome shotgun (WGS) entry which is preliminary data.</text>
</comment>
<organism evidence="9 10">
    <name type="scientific">Brassica napus</name>
    <name type="common">Rape</name>
    <dbReference type="NCBI Taxonomy" id="3708"/>
    <lineage>
        <taxon>Eukaryota</taxon>
        <taxon>Viridiplantae</taxon>
        <taxon>Streptophyta</taxon>
        <taxon>Embryophyta</taxon>
        <taxon>Tracheophyta</taxon>
        <taxon>Spermatophyta</taxon>
        <taxon>Magnoliopsida</taxon>
        <taxon>eudicotyledons</taxon>
        <taxon>Gunneridae</taxon>
        <taxon>Pentapetalae</taxon>
        <taxon>rosids</taxon>
        <taxon>malvids</taxon>
        <taxon>Brassicales</taxon>
        <taxon>Brassicaceae</taxon>
        <taxon>Brassiceae</taxon>
        <taxon>Brassica</taxon>
    </lineage>
</organism>
<evidence type="ECO:0000313" key="9">
    <source>
        <dbReference type="EMBL" id="KAH0916454.1"/>
    </source>
</evidence>
<evidence type="ECO:0000256" key="3">
    <source>
        <dbReference type="ARBA" id="ARBA00022676"/>
    </source>
</evidence>
<keyword evidence="5" id="KW-0333">Golgi apparatus</keyword>
<evidence type="ECO:0000256" key="1">
    <source>
        <dbReference type="ARBA" id="ARBA00004555"/>
    </source>
</evidence>
<evidence type="ECO:0000256" key="5">
    <source>
        <dbReference type="ARBA" id="ARBA00023034"/>
    </source>
</evidence>
<evidence type="ECO:0000256" key="2">
    <source>
        <dbReference type="ARBA" id="ARBA00010481"/>
    </source>
</evidence>
<sequence length="1977" mass="226163">MLKQTKVNMYHIFQISGDVFRALGLKIKILITVIFSGLLIGSVILLSFSNNFNDQLLDATLNGSSESETLHDKFIGGLLKPGFDEGSCVSRYTQSLLYRKPSPYKPSPYLEYSRCYGTMLNNHAISTNSTPRHLYLHILHDSRDEDKMFFCTKDQDMIDKVPWLIVKANVYFVPSLWFNPTFQTELMKLFPQKEAVFHHLARYLYHPTNQVWGMITRYHDAHLARADDRLGIQIRVFSDKAGYFQHVMDQILSCTQREKLLPKVVSQEESKLNMSESQKLKAVLVTSLYPEYADRLKNMFWEQPSSTGELIEVYQPSGERYQQTDNKLHDQKALAEMYLLSLTDNIVTSARSTFGYVAHSLGGLKPWLLYQPRDASAPDPPCVRSTSIDPCHLTPPSHGCDADWGTDSGKVVPFVKHCEDRDNDDLRLFSYALRFEDISSSSCDGHKMRAHSHLLHPKLRFNMKKLEDNISFKISGMTKLTITFATCLVLSMVLLLPSYNISNLHKSHLTTTGGLLATGFDEESCLSRYHQSSLRKPSPFKPSTNLVSKLRSYEMLHKRCGPNTDAYKRATKRLGNNNNVINSNGDDCQYVVWTPMFGLGNRILSMVSVFTYALITDRVMLVDQRNDITDLFCEPFPGTSWLLPLDFPLTDQIDSFNRTHSHCYGTMLKNHTVNTTTRPSHLYIDIFHDSRDHDKMFFCEENQAFIKNVPWLVVKSNLYYAPSLWLIPSFQTKLIKLFPQKDTVFHHLSHYLFHPTNQVWGMVTRSYNAYLSRADEVLGLQIRVFSTPAGYFQHVMDQIMSCTQREKLLPELATKGSQNITKTLRLKAVLVTSLHPEYSDELKNMFLERPSSTGEIIEVYQPSGERVQQTDKKVHDQKALAEIYLLSLTDKLVTSTRSTFGYVAQGLGGLKPWILYEPRHNKAPDPPCVRAMSMEPCSLKAPISACQAETIKTTPFVKYCEDRITGIKLKLTVTIATCFILCSVLLLPPSPNIFNRLKSNLTTTGSYDSKKPREKLLGGGLLATELDDESCLSRYHQASLRKPSPHKPSAYLVSKLRSYEKLHKRCGPGSDAYKSATEKLGLKPGNGSESVGECRYIVWVPYSGLANRIISLVSVFLYALLTERVILVDQRSGISDLFCEPFPATSWLLPRNFPLLGGKKRDRFFDRSNSHCYGTMLRNSAPNLTETSLPSYLYLYLISDYSDDDKMFFCEEDQKTFIGEVPWLVVNSNIYFVPSLWLIPSFQTELIKMFPEKETVFHHLSRYLLHPTNQVWGLVTRSYDAYLSRADERLGIQVRVFDRHAGYLQHVMDQIVACTQREKLLPELSTQVTNTSRSKRLLKVVLVTSLHPEYSVKLKRMFWEQPTSTGESIEVYQPSEERVQQTDKKLHDQKALAEVYLLSLTDNIVTTARSTFGYFAHSLGGLRPWILYKPVNRTAPDPPCVKAVSMEPCFHRPPLYGCQAKTIEITPFVMTCEDSNPGLKLIFGYIFKSLGLKMKILITFIFSSLLIGSPGFDEGSCVSRYTKSLLYRKPSPYKPSPYLVSKLRSYEMLHKRCGPGTEAYKKATEQLDENQVRSSDKKCRYVVWVATEYGLGNRIISMVSSFLYALLTERILLVDQRKDINDLFCEPFPDTSWLLPLDFPLMGQIDSYYKDYSRCYGTMLKNHAINSTTTPPSHLYLHLLHDYREEDKMFYCEANQAFIKNVPWLVVKSNLYFAPSLWLIPSFQTKLLKLFPQKYTVFHHLSRYLFHPTNQVWDMVTSTYNANLSKADEVLGLQIRVFSTPSGYFQHVMDQIVSCAQREKLLPELATNGSSHSQVMNTTRSKKLKAVLVASLHPEYSDELRKMFLERPSSTGEIIQVYQPSGERVQQTDEKLHDQKALAEIYLLSLTDSIVTTERSTFGYVAHGLGGLKPWILYEPKNQKVPEPPCVRALSMEPCFIRAPLHGCQAKTIKTTHFIRPCENWNLGIKLVDAPDKFWWW</sequence>
<keyword evidence="10" id="KW-1185">Reference proteome</keyword>
<keyword evidence="6" id="KW-0325">Glycoprotein</keyword>
<feature type="transmembrane region" description="Helical" evidence="8">
    <location>
        <begin position="29"/>
        <end position="48"/>
    </location>
</feature>
<keyword evidence="8" id="KW-0812">Transmembrane</keyword>
<name>A0ABQ8CH95_BRANA</name>
<dbReference type="InterPro" id="IPR004938">
    <property type="entry name" value="XG_FTase"/>
</dbReference>
<evidence type="ECO:0000256" key="8">
    <source>
        <dbReference type="SAM" id="Phobius"/>
    </source>
</evidence>
<dbReference type="Gene3D" id="3.40.50.11340">
    <property type="match status" value="3"/>
</dbReference>